<dbReference type="EMBL" id="CP019082">
    <property type="protein sequence ID" value="APW58982.1"/>
    <property type="molecule type" value="Genomic_DNA"/>
</dbReference>
<dbReference type="PANTHER" id="PTHR30097">
    <property type="entry name" value="CATION EFFLUX SYSTEM PROTEIN CUSB"/>
    <property type="match status" value="1"/>
</dbReference>
<evidence type="ECO:0000256" key="1">
    <source>
        <dbReference type="ARBA" id="ARBA00009477"/>
    </source>
</evidence>
<evidence type="ECO:0000313" key="6">
    <source>
        <dbReference type="EMBL" id="APW58982.1"/>
    </source>
</evidence>
<dbReference type="Pfam" id="PF25954">
    <property type="entry name" value="Beta-barrel_RND_2"/>
    <property type="match status" value="1"/>
</dbReference>
<dbReference type="SUPFAM" id="SSF111369">
    <property type="entry name" value="HlyD-like secretion proteins"/>
    <property type="match status" value="1"/>
</dbReference>
<dbReference type="AlphaFoldDB" id="A0A1U7CJ73"/>
<dbReference type="RefSeq" id="WP_076343220.1">
    <property type="nucleotide sequence ID" value="NZ_CP019082.1"/>
</dbReference>
<dbReference type="InterPro" id="IPR058792">
    <property type="entry name" value="Beta-barrel_RND_2"/>
</dbReference>
<evidence type="ECO:0000259" key="4">
    <source>
        <dbReference type="Pfam" id="PF25954"/>
    </source>
</evidence>
<organism evidence="6 7">
    <name type="scientific">Paludisphaera borealis</name>
    <dbReference type="NCBI Taxonomy" id="1387353"/>
    <lineage>
        <taxon>Bacteria</taxon>
        <taxon>Pseudomonadati</taxon>
        <taxon>Planctomycetota</taxon>
        <taxon>Planctomycetia</taxon>
        <taxon>Isosphaerales</taxon>
        <taxon>Isosphaeraceae</taxon>
        <taxon>Paludisphaera</taxon>
    </lineage>
</organism>
<comment type="similarity">
    <text evidence="1">Belongs to the membrane fusion protein (MFP) (TC 8.A.1) family.</text>
</comment>
<name>A0A1U7CJ73_9BACT</name>
<dbReference type="Gene3D" id="2.40.420.20">
    <property type="match status" value="1"/>
</dbReference>
<dbReference type="STRING" id="1387353.BSF38_00395"/>
<evidence type="ECO:0000256" key="2">
    <source>
        <dbReference type="ARBA" id="ARBA00022448"/>
    </source>
</evidence>
<proteinExistence type="inferred from homology"/>
<feature type="region of interest" description="Disordered" evidence="3">
    <location>
        <begin position="421"/>
        <end position="449"/>
    </location>
</feature>
<feature type="compositionally biased region" description="Basic and acidic residues" evidence="3">
    <location>
        <begin position="43"/>
        <end position="54"/>
    </location>
</feature>
<keyword evidence="2" id="KW-0813">Transport</keyword>
<dbReference type="KEGG" id="pbor:BSF38_00395"/>
<reference evidence="7" key="1">
    <citation type="submission" date="2016-12" db="EMBL/GenBank/DDBJ databases">
        <title>Comparative genomics of four Isosphaeraceae planctomycetes: a common pool of plasmids and glycoside hydrolase genes.</title>
        <authorList>
            <person name="Ivanova A."/>
        </authorList>
    </citation>
    <scope>NUCLEOTIDE SEQUENCE [LARGE SCALE GENOMIC DNA]</scope>
    <source>
        <strain evidence="7">PX4</strain>
    </source>
</reference>
<dbReference type="Pfam" id="PF25973">
    <property type="entry name" value="BSH_CzcB"/>
    <property type="match status" value="1"/>
</dbReference>
<dbReference type="FunFam" id="2.40.30.170:FF:000010">
    <property type="entry name" value="Efflux RND transporter periplasmic adaptor subunit"/>
    <property type="match status" value="1"/>
</dbReference>
<evidence type="ECO:0000313" key="7">
    <source>
        <dbReference type="Proteomes" id="UP000186309"/>
    </source>
</evidence>
<dbReference type="Gene3D" id="2.40.30.170">
    <property type="match status" value="1"/>
</dbReference>
<dbReference type="GO" id="GO:0015679">
    <property type="term" value="P:plasma membrane copper ion transport"/>
    <property type="evidence" value="ECO:0007669"/>
    <property type="project" value="TreeGrafter"/>
</dbReference>
<dbReference type="GO" id="GO:0030313">
    <property type="term" value="C:cell envelope"/>
    <property type="evidence" value="ECO:0007669"/>
    <property type="project" value="TreeGrafter"/>
</dbReference>
<dbReference type="PANTHER" id="PTHR30097:SF4">
    <property type="entry name" value="SLR6042 PROTEIN"/>
    <property type="match status" value="1"/>
</dbReference>
<feature type="domain" description="CusB-like beta-barrel" evidence="4">
    <location>
        <begin position="263"/>
        <end position="335"/>
    </location>
</feature>
<sequence length="449" mass="50182">MRIGWKILVVALAAAGLAGWLAVDHQSRARALSAWHQLSGSAHHADEPPRKDWVKSPGEATSTLPRGVVELTDAQVQAIGLRTTTVKTQTEPVILRLTGVTDYDPATLTLIRSMFDCRIDKVLVGFGAVVKAGDPLLEVFSTDLAQTKSDYETARSQWIRDKKVLDYKAPLAKSETIPRKELIEIENDESKSRLLMKLARDKLLVYGLTEKEVEDVENEDGVQKARLILRSRADGIVIKRSVVPGNYYDAKDELMEIAPLDHLWVRGSVSELDADKVEIGQTLRIIFPYSDQTITDEVEGIDKAIDPETRSAKFRTSIPNPEKRFKAGMFVRVLLEIPPKPGETVIPRESMVSVDRLDFVFVQQPGPGHRFERRKILVSKETSDWVIVARATTEHAGLKVGETLAVTGSLILEQMHEDRLTIEGKKSSDRPRDDESFGRPEKSVTIKLH</sequence>
<gene>
    <name evidence="6" type="primary">czcB_1</name>
    <name evidence="6" type="ORF">BSF38_00395</name>
</gene>
<dbReference type="InterPro" id="IPR058647">
    <property type="entry name" value="BSH_CzcB-like"/>
</dbReference>
<accession>A0A1U7CJ73</accession>
<keyword evidence="7" id="KW-1185">Reference proteome</keyword>
<evidence type="ECO:0000259" key="5">
    <source>
        <dbReference type="Pfam" id="PF25973"/>
    </source>
</evidence>
<dbReference type="InterPro" id="IPR051909">
    <property type="entry name" value="MFP_Cation_Efflux"/>
</dbReference>
<feature type="domain" description="CzcB-like barrel-sandwich hybrid" evidence="5">
    <location>
        <begin position="117"/>
        <end position="258"/>
    </location>
</feature>
<evidence type="ECO:0000256" key="3">
    <source>
        <dbReference type="SAM" id="MobiDB-lite"/>
    </source>
</evidence>
<protein>
    <submittedName>
        <fullName evidence="6">Cobalt-zinc-cadmium resistance protein CzcB</fullName>
    </submittedName>
</protein>
<dbReference type="Proteomes" id="UP000186309">
    <property type="component" value="Chromosome"/>
</dbReference>
<feature type="region of interest" description="Disordered" evidence="3">
    <location>
        <begin position="41"/>
        <end position="60"/>
    </location>
</feature>
<dbReference type="OrthoDB" id="9806939at2"/>
<dbReference type="GO" id="GO:0060003">
    <property type="term" value="P:copper ion export"/>
    <property type="evidence" value="ECO:0007669"/>
    <property type="project" value="TreeGrafter"/>
</dbReference>